<feature type="compositionally biased region" description="Polar residues" evidence="6">
    <location>
        <begin position="206"/>
        <end position="218"/>
    </location>
</feature>
<evidence type="ECO:0000259" key="7">
    <source>
        <dbReference type="PROSITE" id="PS50934"/>
    </source>
</evidence>
<keyword evidence="5" id="KW-0539">Nucleus</keyword>
<keyword evidence="4" id="KW-0804">Transcription</keyword>
<dbReference type="InterPro" id="IPR001005">
    <property type="entry name" value="SANT/Myb"/>
</dbReference>
<keyword evidence="3" id="KW-0238">DNA-binding</keyword>
<dbReference type="PROSITE" id="PS50934">
    <property type="entry name" value="SWIRM"/>
    <property type="match status" value="1"/>
</dbReference>
<proteinExistence type="predicted"/>
<dbReference type="AlphaFoldDB" id="A0AAN9KIL4"/>
<dbReference type="FunFam" id="1.10.10.10:FF:000020">
    <property type="entry name" value="SWI/SNF complex subunit SMARCC2 isoform c"/>
    <property type="match status" value="1"/>
</dbReference>
<dbReference type="SMART" id="SM00717">
    <property type="entry name" value="SANT"/>
    <property type="match status" value="1"/>
</dbReference>
<dbReference type="SUPFAM" id="SSF46689">
    <property type="entry name" value="Homeodomain-like"/>
    <property type="match status" value="2"/>
</dbReference>
<evidence type="ECO:0008006" key="11">
    <source>
        <dbReference type="Google" id="ProtNLM"/>
    </source>
</evidence>
<dbReference type="Pfam" id="PF16495">
    <property type="entry name" value="SWIRM-assoc_1"/>
    <property type="match status" value="1"/>
</dbReference>
<dbReference type="InterPro" id="IPR032451">
    <property type="entry name" value="SMARCC_C"/>
</dbReference>
<evidence type="ECO:0000256" key="1">
    <source>
        <dbReference type="ARBA" id="ARBA00022473"/>
    </source>
</evidence>
<dbReference type="Gene3D" id="1.10.10.10">
    <property type="entry name" value="Winged helix-like DNA-binding domain superfamily/Winged helix DNA-binding domain"/>
    <property type="match status" value="1"/>
</dbReference>
<evidence type="ECO:0000256" key="6">
    <source>
        <dbReference type="SAM" id="MobiDB-lite"/>
    </source>
</evidence>
<reference evidence="9 10" key="1">
    <citation type="submission" date="2024-01" db="EMBL/GenBank/DDBJ databases">
        <title>The genomes of 5 underutilized Papilionoideae crops provide insights into root nodulation and disease resistance.</title>
        <authorList>
            <person name="Yuan L."/>
        </authorList>
    </citation>
    <scope>NUCLEOTIDE SEQUENCE [LARGE SCALE GENOMIC DNA]</scope>
    <source>
        <strain evidence="9">LY-2023</strain>
        <tissue evidence="9">Leaf</tissue>
    </source>
</reference>
<accession>A0AAN9KIL4</accession>
<feature type="compositionally biased region" description="Basic and acidic residues" evidence="6">
    <location>
        <begin position="385"/>
        <end position="394"/>
    </location>
</feature>
<evidence type="ECO:0000256" key="5">
    <source>
        <dbReference type="ARBA" id="ARBA00023242"/>
    </source>
</evidence>
<protein>
    <recommendedName>
        <fullName evidence="11">Transcription factor</fullName>
    </recommendedName>
</protein>
<dbReference type="InterPro" id="IPR017884">
    <property type="entry name" value="SANT_dom"/>
</dbReference>
<dbReference type="PROSITE" id="PS51293">
    <property type="entry name" value="SANT"/>
    <property type="match status" value="1"/>
</dbReference>
<dbReference type="EMBL" id="JAYKXN010000001">
    <property type="protein sequence ID" value="KAK7316837.1"/>
    <property type="molecule type" value="Genomic_DNA"/>
</dbReference>
<dbReference type="InterPro" id="IPR036388">
    <property type="entry name" value="WH-like_DNA-bd_sf"/>
</dbReference>
<dbReference type="Pfam" id="PF04433">
    <property type="entry name" value="SWIRM"/>
    <property type="match status" value="1"/>
</dbReference>
<feature type="domain" description="SWIRM" evidence="7">
    <location>
        <begin position="76"/>
        <end position="173"/>
    </location>
</feature>
<sequence>MACRKLIGGNLDPLRKRSGGLRTKQAGRGSCRVPTTLTLKQEENKPRCSSSDMEVPKDPNSNPVRIDGSDSELELYTIPSSSGWFAWDEIHETEKNAFKEFFDGSSISRTPKIYKEYRDFIINKFREEPSRRLTFTEVRKSLVGDVSFLHKVFLFLENCGLINYGAPSDADATAEKEEEEAAEERCKVRLEEGAPNGIRVVATPNSLKPMSVPRSNGKTGAGGNVSGLPLKLPPLASYSDVYGDLIRKKELNCGHCGEKCDSGHYRSTQDNFIVCTNCFKNGNLGEKRSTEDFILNESSENSGKHGTVWTEGETLLLLESVLKHGDDWELVAQSVQTKTKFDCISKLIELPFGELMLGPAHRYGKSNNANCTLNHTKQVQPSSSDHQEISKTEDQSPELANENEQNGDAVMESPSKRQRVSALSDSSSSLMKQVGLISTVVDPHIAAAAADAAVSALCDENLCPREIFDFEEDYASHANSLNSYSERALEGEGSEMERFTQSDDPKDGIPLTLRVRAAIATALGAAAARAKLLADQEDREIEHVVATIIEAQIEKLQHKVKHFDELELLMEKEHAEMEILKDSVMTERIDVLQRTFQSGITRWKDYSCPKS</sequence>
<evidence type="ECO:0000256" key="4">
    <source>
        <dbReference type="ARBA" id="ARBA00023163"/>
    </source>
</evidence>
<feature type="region of interest" description="Disordered" evidence="6">
    <location>
        <begin position="368"/>
        <end position="424"/>
    </location>
</feature>
<gene>
    <name evidence="9" type="ORF">RJT34_00586</name>
</gene>
<dbReference type="PANTHER" id="PTHR12802:SF140">
    <property type="entry name" value="SWI_SNF COMPLEX SUBUNIT SWI3A"/>
    <property type="match status" value="1"/>
</dbReference>
<evidence type="ECO:0000256" key="2">
    <source>
        <dbReference type="ARBA" id="ARBA00023015"/>
    </source>
</evidence>
<feature type="region of interest" description="Disordered" evidence="6">
    <location>
        <begin position="1"/>
        <end position="30"/>
    </location>
</feature>
<feature type="domain" description="SANT" evidence="8">
    <location>
        <begin position="304"/>
        <end position="355"/>
    </location>
</feature>
<dbReference type="Gene3D" id="1.10.10.60">
    <property type="entry name" value="Homeodomain-like"/>
    <property type="match status" value="1"/>
</dbReference>
<dbReference type="CDD" id="cd00167">
    <property type="entry name" value="SANT"/>
    <property type="match status" value="1"/>
</dbReference>
<evidence type="ECO:0000256" key="3">
    <source>
        <dbReference type="ARBA" id="ARBA00023125"/>
    </source>
</evidence>
<comment type="caution">
    <text evidence="9">The sequence shown here is derived from an EMBL/GenBank/DDBJ whole genome shotgun (WGS) entry which is preliminary data.</text>
</comment>
<dbReference type="InterPro" id="IPR009057">
    <property type="entry name" value="Homeodomain-like_sf"/>
</dbReference>
<evidence type="ECO:0000313" key="9">
    <source>
        <dbReference type="EMBL" id="KAK7316837.1"/>
    </source>
</evidence>
<evidence type="ECO:0000259" key="8">
    <source>
        <dbReference type="PROSITE" id="PS51293"/>
    </source>
</evidence>
<keyword evidence="10" id="KW-1185">Reference proteome</keyword>
<dbReference type="GO" id="GO:0005634">
    <property type="term" value="C:nucleus"/>
    <property type="evidence" value="ECO:0007669"/>
    <property type="project" value="UniProtKB-ARBA"/>
</dbReference>
<feature type="region of interest" description="Disordered" evidence="6">
    <location>
        <begin position="206"/>
        <end position="225"/>
    </location>
</feature>
<keyword evidence="1" id="KW-0217">Developmental protein</keyword>
<feature type="compositionally biased region" description="Polar residues" evidence="6">
    <location>
        <begin position="368"/>
        <end position="384"/>
    </location>
</feature>
<dbReference type="InterPro" id="IPR007526">
    <property type="entry name" value="SWIRM"/>
</dbReference>
<organism evidence="9 10">
    <name type="scientific">Clitoria ternatea</name>
    <name type="common">Butterfly pea</name>
    <dbReference type="NCBI Taxonomy" id="43366"/>
    <lineage>
        <taxon>Eukaryota</taxon>
        <taxon>Viridiplantae</taxon>
        <taxon>Streptophyta</taxon>
        <taxon>Embryophyta</taxon>
        <taxon>Tracheophyta</taxon>
        <taxon>Spermatophyta</taxon>
        <taxon>Magnoliopsida</taxon>
        <taxon>eudicotyledons</taxon>
        <taxon>Gunneridae</taxon>
        <taxon>Pentapetalae</taxon>
        <taxon>rosids</taxon>
        <taxon>fabids</taxon>
        <taxon>Fabales</taxon>
        <taxon>Fabaceae</taxon>
        <taxon>Papilionoideae</taxon>
        <taxon>50 kb inversion clade</taxon>
        <taxon>NPAAA clade</taxon>
        <taxon>indigoferoid/millettioid clade</taxon>
        <taxon>Phaseoleae</taxon>
        <taxon>Clitoria</taxon>
    </lineage>
</organism>
<name>A0AAN9KIL4_CLITE</name>
<dbReference type="Pfam" id="PF00249">
    <property type="entry name" value="Myb_DNA-binding"/>
    <property type="match status" value="1"/>
</dbReference>
<dbReference type="GO" id="GO:0003677">
    <property type="term" value="F:DNA binding"/>
    <property type="evidence" value="ECO:0007669"/>
    <property type="project" value="UniProtKB-KW"/>
</dbReference>
<evidence type="ECO:0000313" key="10">
    <source>
        <dbReference type="Proteomes" id="UP001359559"/>
    </source>
</evidence>
<keyword evidence="2" id="KW-0805">Transcription regulation</keyword>
<feature type="region of interest" description="Disordered" evidence="6">
    <location>
        <begin position="42"/>
        <end position="66"/>
    </location>
</feature>
<dbReference type="PANTHER" id="PTHR12802">
    <property type="entry name" value="SWI/SNF COMPLEX-RELATED"/>
    <property type="match status" value="1"/>
</dbReference>
<dbReference type="Proteomes" id="UP001359559">
    <property type="component" value="Unassembled WGS sequence"/>
</dbReference>